<reference evidence="1 2" key="1">
    <citation type="journal article" date="2024" name="G3 (Bethesda)">
        <title>Genome assembly of Hibiscus sabdariffa L. provides insights into metabolisms of medicinal natural products.</title>
        <authorList>
            <person name="Kim T."/>
        </authorList>
    </citation>
    <scope>NUCLEOTIDE SEQUENCE [LARGE SCALE GENOMIC DNA]</scope>
    <source>
        <strain evidence="1">TK-2024</strain>
        <tissue evidence="1">Old leaves</tissue>
    </source>
</reference>
<comment type="caution">
    <text evidence="1">The sequence shown here is derived from an EMBL/GenBank/DDBJ whole genome shotgun (WGS) entry which is preliminary data.</text>
</comment>
<dbReference type="Proteomes" id="UP001396334">
    <property type="component" value="Unassembled WGS sequence"/>
</dbReference>
<gene>
    <name evidence="1" type="ORF">V6N11_076685</name>
</gene>
<evidence type="ECO:0000313" key="2">
    <source>
        <dbReference type="Proteomes" id="UP001396334"/>
    </source>
</evidence>
<evidence type="ECO:0000313" key="1">
    <source>
        <dbReference type="EMBL" id="KAK8487468.1"/>
    </source>
</evidence>
<protein>
    <submittedName>
        <fullName evidence="1">Uncharacterized protein</fullName>
    </submittedName>
</protein>
<organism evidence="1 2">
    <name type="scientific">Hibiscus sabdariffa</name>
    <name type="common">roselle</name>
    <dbReference type="NCBI Taxonomy" id="183260"/>
    <lineage>
        <taxon>Eukaryota</taxon>
        <taxon>Viridiplantae</taxon>
        <taxon>Streptophyta</taxon>
        <taxon>Embryophyta</taxon>
        <taxon>Tracheophyta</taxon>
        <taxon>Spermatophyta</taxon>
        <taxon>Magnoliopsida</taxon>
        <taxon>eudicotyledons</taxon>
        <taxon>Gunneridae</taxon>
        <taxon>Pentapetalae</taxon>
        <taxon>rosids</taxon>
        <taxon>malvids</taxon>
        <taxon>Malvales</taxon>
        <taxon>Malvaceae</taxon>
        <taxon>Malvoideae</taxon>
        <taxon>Hibiscus</taxon>
    </lineage>
</organism>
<accession>A0ABR2A3F5</accession>
<name>A0ABR2A3F5_9ROSI</name>
<dbReference type="EMBL" id="JBBPBN010000397">
    <property type="protein sequence ID" value="KAK8487468.1"/>
    <property type="molecule type" value="Genomic_DNA"/>
</dbReference>
<proteinExistence type="predicted"/>
<keyword evidence="2" id="KW-1185">Reference proteome</keyword>
<sequence>MVDLSVATEHSEASDHGVPNLNEFSTSVDLRVVESGSEVMSIVLRWESNWIGLLLGDSSGSLKGAESDVIVPKVGSAGVVEGMVVDAVNESVNAKVVGGVVVGSDSDVAVVVEAGAGIYDAFIEILVVVDIVVSTSSGDVGSATFLKEIVLGVLLINLRCFVMLLKIKVVEEGPSRLERVAAGGVAELMDKLKPKEKTGKRKGKR</sequence>